<keyword evidence="1" id="KW-0472">Membrane</keyword>
<keyword evidence="1" id="KW-1133">Transmembrane helix</keyword>
<feature type="domain" description="DUF218" evidence="2">
    <location>
        <begin position="78"/>
        <end position="253"/>
    </location>
</feature>
<feature type="transmembrane region" description="Helical" evidence="1">
    <location>
        <begin position="12"/>
        <end position="31"/>
    </location>
</feature>
<dbReference type="Proteomes" id="UP000076555">
    <property type="component" value="Unassembled WGS sequence"/>
</dbReference>
<dbReference type="EMBL" id="LWAJ01000290">
    <property type="protein sequence ID" value="KZL47654.1"/>
    <property type="molecule type" value="Genomic_DNA"/>
</dbReference>
<name>A0A166HZE4_NODSP</name>
<dbReference type="RefSeq" id="WP_063874632.1">
    <property type="nucleotide sequence ID" value="NZ_CAWMRI010000290.1"/>
</dbReference>
<protein>
    <recommendedName>
        <fullName evidence="2">DUF218 domain-containing protein</fullName>
    </recommendedName>
</protein>
<dbReference type="GO" id="GO:0005886">
    <property type="term" value="C:plasma membrane"/>
    <property type="evidence" value="ECO:0007669"/>
    <property type="project" value="TreeGrafter"/>
</dbReference>
<dbReference type="InterPro" id="IPR003848">
    <property type="entry name" value="DUF218"/>
</dbReference>
<dbReference type="InterPro" id="IPR014729">
    <property type="entry name" value="Rossmann-like_a/b/a_fold"/>
</dbReference>
<accession>A0A166HZE4</accession>
<dbReference type="GO" id="GO:0000270">
    <property type="term" value="P:peptidoglycan metabolic process"/>
    <property type="evidence" value="ECO:0007669"/>
    <property type="project" value="TreeGrafter"/>
</dbReference>
<proteinExistence type="predicted"/>
<dbReference type="PANTHER" id="PTHR30336">
    <property type="entry name" value="INNER MEMBRANE PROTEIN, PROBABLE PERMEASE"/>
    <property type="match status" value="1"/>
</dbReference>
<feature type="transmembrane region" description="Helical" evidence="1">
    <location>
        <begin position="38"/>
        <end position="57"/>
    </location>
</feature>
<evidence type="ECO:0000256" key="1">
    <source>
        <dbReference type="SAM" id="Phobius"/>
    </source>
</evidence>
<sequence length="263" mass="28728">MFLYLSKLLPLFFYPLGLMSISLIVALVTLWKRPRIAAAAISLALGLLLICSNGWVAKSLVRSLEWQYLPPNPVPNAEAIVVLGGATKSAYPPRPTVDLSETGDRVIYAAQLYRQNKAPIIILSGGRIDWRGGGESESADMANVLTSIGIPSEVIVQEPDSLNTYQNAVNVKKILESRGIGQVLLVTSAMHMPRSIKIFQRQGINAIAAPTDFLVSQGELQELSSTPKAAILNLLPDSHNLQQFTSALKEYIGSLVYSWRGWL</sequence>
<evidence type="ECO:0000259" key="2">
    <source>
        <dbReference type="Pfam" id="PF02698"/>
    </source>
</evidence>
<dbReference type="OrthoDB" id="9782395at2"/>
<dbReference type="CDD" id="cd06259">
    <property type="entry name" value="YdcF-like"/>
    <property type="match status" value="1"/>
</dbReference>
<dbReference type="AlphaFoldDB" id="A0A166HZE4"/>
<evidence type="ECO:0000313" key="3">
    <source>
        <dbReference type="EMBL" id="KZL47654.1"/>
    </source>
</evidence>
<gene>
    <name evidence="3" type="ORF">A2T98_22270</name>
</gene>
<dbReference type="InterPro" id="IPR051599">
    <property type="entry name" value="Cell_Envelope_Assoc"/>
</dbReference>
<dbReference type="Pfam" id="PF02698">
    <property type="entry name" value="DUF218"/>
    <property type="match status" value="1"/>
</dbReference>
<dbReference type="GO" id="GO:0043164">
    <property type="term" value="P:Gram-negative-bacterium-type cell wall biogenesis"/>
    <property type="evidence" value="ECO:0007669"/>
    <property type="project" value="TreeGrafter"/>
</dbReference>
<keyword evidence="1" id="KW-0812">Transmembrane</keyword>
<evidence type="ECO:0000313" key="4">
    <source>
        <dbReference type="Proteomes" id="UP000076555"/>
    </source>
</evidence>
<dbReference type="Gene3D" id="3.40.50.620">
    <property type="entry name" value="HUPs"/>
    <property type="match status" value="1"/>
</dbReference>
<dbReference type="PANTHER" id="PTHR30336:SF4">
    <property type="entry name" value="ENVELOPE BIOGENESIS FACTOR ELYC"/>
    <property type="match status" value="1"/>
</dbReference>
<organism evidence="3 4">
    <name type="scientific">Nodularia spumigena CENA596</name>
    <dbReference type="NCBI Taxonomy" id="1819295"/>
    <lineage>
        <taxon>Bacteria</taxon>
        <taxon>Bacillati</taxon>
        <taxon>Cyanobacteriota</taxon>
        <taxon>Cyanophyceae</taxon>
        <taxon>Nostocales</taxon>
        <taxon>Nodulariaceae</taxon>
        <taxon>Nodularia</taxon>
    </lineage>
</organism>
<comment type="caution">
    <text evidence="3">The sequence shown here is derived from an EMBL/GenBank/DDBJ whole genome shotgun (WGS) entry which is preliminary data.</text>
</comment>
<reference evidence="3 4" key="1">
    <citation type="submission" date="2016-04" db="EMBL/GenBank/DDBJ databases">
        <title>Draft Genome Assembly of the Bloom-forming Cyanobacterium Nodularia spumigena Strain CENA596 in Shrimp Production Ponds.</title>
        <authorList>
            <person name="Popin R.V."/>
            <person name="Rigonato J."/>
            <person name="Abreu V.A."/>
            <person name="Andreote A.P."/>
            <person name="Silveira S.B."/>
            <person name="Odebrecht C."/>
            <person name="Fiore M.F."/>
        </authorList>
    </citation>
    <scope>NUCLEOTIDE SEQUENCE [LARGE SCALE GENOMIC DNA]</scope>
    <source>
        <strain evidence="3 4">CENA596</strain>
    </source>
</reference>